<dbReference type="PANTHER" id="PTHR11736">
    <property type="entry name" value="MELANOMA-ASSOCIATED ANTIGEN MAGE ANTIGEN"/>
    <property type="match status" value="1"/>
</dbReference>
<evidence type="ECO:0000256" key="1">
    <source>
        <dbReference type="SAM" id="MobiDB-lite"/>
    </source>
</evidence>
<organism evidence="3 4">
    <name type="scientific">Mycena citricolor</name>
    <dbReference type="NCBI Taxonomy" id="2018698"/>
    <lineage>
        <taxon>Eukaryota</taxon>
        <taxon>Fungi</taxon>
        <taxon>Dikarya</taxon>
        <taxon>Basidiomycota</taxon>
        <taxon>Agaricomycotina</taxon>
        <taxon>Agaricomycetes</taxon>
        <taxon>Agaricomycetidae</taxon>
        <taxon>Agaricales</taxon>
        <taxon>Marasmiineae</taxon>
        <taxon>Mycenaceae</taxon>
        <taxon>Mycena</taxon>
    </lineage>
</organism>
<evidence type="ECO:0000313" key="3">
    <source>
        <dbReference type="EMBL" id="CAK5272920.1"/>
    </source>
</evidence>
<feature type="region of interest" description="Disordered" evidence="1">
    <location>
        <begin position="1"/>
        <end position="58"/>
    </location>
</feature>
<feature type="compositionally biased region" description="Basic and acidic residues" evidence="1">
    <location>
        <begin position="299"/>
        <end position="311"/>
    </location>
</feature>
<feature type="region of interest" description="Disordered" evidence="1">
    <location>
        <begin position="129"/>
        <end position="148"/>
    </location>
</feature>
<feature type="compositionally biased region" description="Acidic residues" evidence="1">
    <location>
        <begin position="129"/>
        <end position="143"/>
    </location>
</feature>
<dbReference type="Pfam" id="PF01454">
    <property type="entry name" value="MAGE"/>
    <property type="match status" value="1"/>
</dbReference>
<protein>
    <recommendedName>
        <fullName evidence="2">MAGE domain-containing protein</fullName>
    </recommendedName>
</protein>
<feature type="domain" description="MAGE" evidence="2">
    <location>
        <begin position="255"/>
        <end position="294"/>
    </location>
</feature>
<gene>
    <name evidence="3" type="ORF">MYCIT1_LOCUS18907</name>
</gene>
<accession>A0AAD2K105</accession>
<comment type="caution">
    <text evidence="3">The sequence shown here is derived from an EMBL/GenBank/DDBJ whole genome shotgun (WGS) entry which is preliminary data.</text>
</comment>
<evidence type="ECO:0000313" key="4">
    <source>
        <dbReference type="Proteomes" id="UP001295794"/>
    </source>
</evidence>
<dbReference type="GO" id="GO:0006281">
    <property type="term" value="P:DNA repair"/>
    <property type="evidence" value="ECO:0007669"/>
    <property type="project" value="TreeGrafter"/>
</dbReference>
<dbReference type="GO" id="GO:0005634">
    <property type="term" value="C:nucleus"/>
    <property type="evidence" value="ECO:0007669"/>
    <property type="project" value="TreeGrafter"/>
</dbReference>
<dbReference type="PROSITE" id="PS50838">
    <property type="entry name" value="MAGE"/>
    <property type="match status" value="1"/>
</dbReference>
<name>A0AAD2K105_9AGAR</name>
<reference evidence="3" key="1">
    <citation type="submission" date="2023-11" db="EMBL/GenBank/DDBJ databases">
        <authorList>
            <person name="De Vega J J."/>
            <person name="De Vega J J."/>
        </authorList>
    </citation>
    <scope>NUCLEOTIDE SEQUENCE</scope>
</reference>
<evidence type="ECO:0000259" key="2">
    <source>
        <dbReference type="PROSITE" id="PS50838"/>
    </source>
</evidence>
<dbReference type="PANTHER" id="PTHR11736:SF14">
    <property type="entry name" value="NSE3 HOMOLOG, SMC5-SMC6 COMPLEX COMPONENT"/>
    <property type="match status" value="1"/>
</dbReference>
<dbReference type="Gene3D" id="1.10.10.1210">
    <property type="entry name" value="MAGE homology domain, winged helix WH2 motif"/>
    <property type="match status" value="1"/>
</dbReference>
<proteinExistence type="predicted"/>
<keyword evidence="4" id="KW-1185">Reference proteome</keyword>
<dbReference type="AlphaFoldDB" id="A0AAD2K105"/>
<dbReference type="SMART" id="SM01373">
    <property type="entry name" value="MAGE"/>
    <property type="match status" value="1"/>
</dbReference>
<dbReference type="Proteomes" id="UP001295794">
    <property type="component" value="Unassembled WGS sequence"/>
</dbReference>
<feature type="compositionally biased region" description="Acidic residues" evidence="1">
    <location>
        <begin position="35"/>
        <end position="58"/>
    </location>
</feature>
<dbReference type="EMBL" id="CAVNYO010000188">
    <property type="protein sequence ID" value="CAK5272920.1"/>
    <property type="molecule type" value="Genomic_DNA"/>
</dbReference>
<sequence>MARSNARSQKAPRAPRAEHRQSQRSHRPRDLVHEDDQDDGEDVDMDEDQDGDGEEDDGDQALKRATHALVRLALFNEHKRLPLRRDEISKKGCDCFAAAATGTKTFIVRSVLNQRLLDQASIVHEDILEEEAVDGPSDDEEDDSGSRSGTIISWAQADQVGPLGILYTILSLVLVNGRVVGDQDLRTQLRRLGLTAGGKIRFSALSTHREMTLDEYLTLIVRQGYLERMQVGESGKKSKGKRGRVTQDEESGQAYEWRWGPRAHGEVGEKAIAAFVAQVMVQGPVNAGDEEEDSPNAQQRDKLDKMVKGVERAAGGNLADVS</sequence>
<dbReference type="InterPro" id="IPR041899">
    <property type="entry name" value="MAGE_WH2"/>
</dbReference>
<dbReference type="InterPro" id="IPR002190">
    <property type="entry name" value="MHD_dom"/>
</dbReference>
<feature type="region of interest" description="Disordered" evidence="1">
    <location>
        <begin position="284"/>
        <end position="322"/>
    </location>
</feature>
<dbReference type="InterPro" id="IPR037445">
    <property type="entry name" value="MAGE"/>
</dbReference>
<feature type="region of interest" description="Disordered" evidence="1">
    <location>
        <begin position="232"/>
        <end position="252"/>
    </location>
</feature>